<evidence type="ECO:0000256" key="14">
    <source>
        <dbReference type="ARBA" id="ARBA00051301"/>
    </source>
</evidence>
<evidence type="ECO:0000256" key="5">
    <source>
        <dbReference type="ARBA" id="ARBA00011921"/>
    </source>
</evidence>
<dbReference type="GO" id="GO:0046872">
    <property type="term" value="F:metal ion binding"/>
    <property type="evidence" value="ECO:0007669"/>
    <property type="project" value="UniProtKB-KW"/>
</dbReference>
<dbReference type="GO" id="GO:0006508">
    <property type="term" value="P:proteolysis"/>
    <property type="evidence" value="ECO:0007669"/>
    <property type="project" value="InterPro"/>
</dbReference>
<evidence type="ECO:0000256" key="13">
    <source>
        <dbReference type="ARBA" id="ARBA00023285"/>
    </source>
</evidence>
<keyword evidence="8" id="KW-0479">Metal-binding</keyword>
<evidence type="ECO:0000313" key="16">
    <source>
        <dbReference type="EMBL" id="OWF33367.1"/>
    </source>
</evidence>
<dbReference type="UniPathway" id="UPA00034">
    <property type="reaction ID" value="UER00021"/>
</dbReference>
<dbReference type="InterPro" id="IPR036264">
    <property type="entry name" value="Bact_exopeptidase_dim_dom"/>
</dbReference>
<dbReference type="NCBIfam" id="TIGR01910">
    <property type="entry name" value="DapE-ArgE"/>
    <property type="match status" value="1"/>
</dbReference>
<dbReference type="CDD" id="cd08659">
    <property type="entry name" value="M20_ArgE_DapE-like"/>
    <property type="match status" value="1"/>
</dbReference>
<dbReference type="PROSITE" id="PS00759">
    <property type="entry name" value="ARGE_DAPE_CPG2_2"/>
    <property type="match status" value="1"/>
</dbReference>
<keyword evidence="7" id="KW-0028">Amino-acid biosynthesis</keyword>
<protein>
    <recommendedName>
        <fullName evidence="6">Probable succinyl-diaminopimelate desuccinylase</fullName>
        <ecNumber evidence="5">3.5.1.18</ecNumber>
    </recommendedName>
</protein>
<dbReference type="SUPFAM" id="SSF55031">
    <property type="entry name" value="Bacterial exopeptidase dimerisation domain"/>
    <property type="match status" value="1"/>
</dbReference>
<dbReference type="InterPro" id="IPR001261">
    <property type="entry name" value="ArgE/DapE_CS"/>
</dbReference>
<dbReference type="InterPro" id="IPR010182">
    <property type="entry name" value="ArgE/DapE"/>
</dbReference>
<dbReference type="InterPro" id="IPR001160">
    <property type="entry name" value="Peptidase_M20C"/>
</dbReference>
<keyword evidence="13" id="KW-0170">Cobalt</keyword>
<dbReference type="PANTHER" id="PTHR43808:SF8">
    <property type="entry name" value="PEPTIDASE M20 DIMERISATION DOMAIN-CONTAINING PROTEIN"/>
    <property type="match status" value="1"/>
</dbReference>
<evidence type="ECO:0000256" key="11">
    <source>
        <dbReference type="ARBA" id="ARBA00022915"/>
    </source>
</evidence>
<name>A0A210PA52_9LACO</name>
<feature type="domain" description="Peptidase M20 dimerisation" evidence="15">
    <location>
        <begin position="173"/>
        <end position="280"/>
    </location>
</feature>
<comment type="catalytic activity">
    <reaction evidence="14">
        <text>N-succinyl-(2S,6S)-2,6-diaminopimelate + H2O = (2S,6S)-2,6-diaminopimelate + succinate</text>
        <dbReference type="Rhea" id="RHEA:22608"/>
        <dbReference type="ChEBI" id="CHEBI:15377"/>
        <dbReference type="ChEBI" id="CHEBI:30031"/>
        <dbReference type="ChEBI" id="CHEBI:57609"/>
        <dbReference type="ChEBI" id="CHEBI:58087"/>
        <dbReference type="EC" id="3.5.1.18"/>
    </reaction>
</comment>
<evidence type="ECO:0000256" key="1">
    <source>
        <dbReference type="ARBA" id="ARBA00001941"/>
    </source>
</evidence>
<dbReference type="SUPFAM" id="SSF53187">
    <property type="entry name" value="Zn-dependent exopeptidases"/>
    <property type="match status" value="1"/>
</dbReference>
<keyword evidence="12" id="KW-0457">Lysine biosynthesis</keyword>
<dbReference type="PRINTS" id="PR00934">
    <property type="entry name" value="XHISDIPTASE"/>
</dbReference>
<evidence type="ECO:0000256" key="10">
    <source>
        <dbReference type="ARBA" id="ARBA00022833"/>
    </source>
</evidence>
<dbReference type="EC" id="3.5.1.18" evidence="5"/>
<dbReference type="Pfam" id="PF01546">
    <property type="entry name" value="Peptidase_M20"/>
    <property type="match status" value="1"/>
</dbReference>
<comment type="cofactor">
    <cofactor evidence="2">
        <name>Zn(2+)</name>
        <dbReference type="ChEBI" id="CHEBI:29105"/>
    </cofactor>
</comment>
<dbReference type="PANTHER" id="PTHR43808">
    <property type="entry name" value="ACETYLORNITHINE DEACETYLASE"/>
    <property type="match status" value="1"/>
</dbReference>
<proteinExistence type="inferred from homology"/>
<evidence type="ECO:0000259" key="15">
    <source>
        <dbReference type="Pfam" id="PF07687"/>
    </source>
</evidence>
<dbReference type="Gene3D" id="3.40.630.10">
    <property type="entry name" value="Zn peptidases"/>
    <property type="match status" value="2"/>
</dbReference>
<accession>A0A210PA52</accession>
<reference evidence="16 17" key="1">
    <citation type="submission" date="2017-03" db="EMBL/GenBank/DDBJ databases">
        <title>Genome sequence of Lactobacillus kimchii KACC 12383.</title>
        <authorList>
            <person name="Chun J."/>
        </authorList>
    </citation>
    <scope>NUCLEOTIDE SEQUENCE [LARGE SCALE GENOMIC DNA]</scope>
    <source>
        <strain evidence="16 17">KACC 12383</strain>
    </source>
</reference>
<dbReference type="PROSITE" id="PS00758">
    <property type="entry name" value="ARGE_DAPE_CPG2_1"/>
    <property type="match status" value="1"/>
</dbReference>
<dbReference type="RefSeq" id="WP_054642630.1">
    <property type="nucleotide sequence ID" value="NZ_LNUB01000011.1"/>
</dbReference>
<evidence type="ECO:0000256" key="2">
    <source>
        <dbReference type="ARBA" id="ARBA00001947"/>
    </source>
</evidence>
<evidence type="ECO:0000256" key="6">
    <source>
        <dbReference type="ARBA" id="ARBA00016853"/>
    </source>
</evidence>
<evidence type="ECO:0000256" key="4">
    <source>
        <dbReference type="ARBA" id="ARBA00006247"/>
    </source>
</evidence>
<dbReference type="InterPro" id="IPR002933">
    <property type="entry name" value="Peptidase_M20"/>
</dbReference>
<keyword evidence="10" id="KW-0862">Zinc</keyword>
<sequence length="384" mass="42425">MKFFTEEQSLDVLKDLVAIKSDNDNELKVASYLKDLLAKYDIESEIKIIRGNRANLVAEIGHGKPVLGISGHMDVVSAGNLDDWDSDPYQLTEKDGQLYGRGATDMKSGLAALVITMIELHHQGLPKQGTIRLMATMGEEVGEEGSSYFLKDGSMDDVDGLVIGEPSGYNIGYAEKGSMDIKFISKGKASHSSMPEKGFNAIDPLMNLLIDANNTFRDENIKHDSIGPLIFNTTLINGGTQVNSIPDHAEAEINARTIPEYDNQKVIDVLNDLIKKYNDQGAQISFNAYMNESPVLMDPKNALVAPMKKLMEQYTDEEVHVTPISAVTDASNLVQKKPSNLPFLIAGPGNDTPHQINEHVDKQMYLNFIDIYEKLFVDFLNNAK</sequence>
<dbReference type="Pfam" id="PF07687">
    <property type="entry name" value="M20_dimer"/>
    <property type="match status" value="1"/>
</dbReference>
<evidence type="ECO:0000256" key="3">
    <source>
        <dbReference type="ARBA" id="ARBA00005130"/>
    </source>
</evidence>
<evidence type="ECO:0000256" key="9">
    <source>
        <dbReference type="ARBA" id="ARBA00022801"/>
    </source>
</evidence>
<comment type="similarity">
    <text evidence="4">Belongs to the peptidase M20A family.</text>
</comment>
<dbReference type="AlphaFoldDB" id="A0A210PA52"/>
<dbReference type="GO" id="GO:0009089">
    <property type="term" value="P:lysine biosynthetic process via diaminopimelate"/>
    <property type="evidence" value="ECO:0007669"/>
    <property type="project" value="UniProtKB-UniPathway"/>
</dbReference>
<keyword evidence="9 16" id="KW-0378">Hydrolase</keyword>
<organism evidence="16 17">
    <name type="scientific">Companilactobacillus kimchii</name>
    <dbReference type="NCBI Taxonomy" id="2801452"/>
    <lineage>
        <taxon>Bacteria</taxon>
        <taxon>Bacillati</taxon>
        <taxon>Bacillota</taxon>
        <taxon>Bacilli</taxon>
        <taxon>Lactobacillales</taxon>
        <taxon>Lactobacillaceae</taxon>
        <taxon>Companilactobacillus</taxon>
    </lineage>
</organism>
<dbReference type="Proteomes" id="UP000196649">
    <property type="component" value="Unassembled WGS sequence"/>
</dbReference>
<evidence type="ECO:0000256" key="7">
    <source>
        <dbReference type="ARBA" id="ARBA00022605"/>
    </source>
</evidence>
<dbReference type="Gene3D" id="3.30.70.360">
    <property type="match status" value="1"/>
</dbReference>
<keyword evidence="11" id="KW-0220">Diaminopimelate biosynthesis</keyword>
<gene>
    <name evidence="16" type="ORF">LKACC12383_00973</name>
</gene>
<evidence type="ECO:0000256" key="12">
    <source>
        <dbReference type="ARBA" id="ARBA00023154"/>
    </source>
</evidence>
<dbReference type="GO" id="GO:0009014">
    <property type="term" value="F:succinyl-diaminopimelate desuccinylase activity"/>
    <property type="evidence" value="ECO:0007669"/>
    <property type="project" value="UniProtKB-EC"/>
</dbReference>
<dbReference type="InterPro" id="IPR011650">
    <property type="entry name" value="Peptidase_M20_dimer"/>
</dbReference>
<dbReference type="EMBL" id="MXAL01000004">
    <property type="protein sequence ID" value="OWF33367.1"/>
    <property type="molecule type" value="Genomic_DNA"/>
</dbReference>
<comment type="cofactor">
    <cofactor evidence="1">
        <name>Co(2+)</name>
        <dbReference type="ChEBI" id="CHEBI:48828"/>
    </cofactor>
</comment>
<comment type="caution">
    <text evidence="16">The sequence shown here is derived from an EMBL/GenBank/DDBJ whole genome shotgun (WGS) entry which is preliminary data.</text>
</comment>
<dbReference type="NCBIfam" id="NF006365">
    <property type="entry name" value="PRK08588.1"/>
    <property type="match status" value="1"/>
</dbReference>
<evidence type="ECO:0000313" key="17">
    <source>
        <dbReference type="Proteomes" id="UP000196649"/>
    </source>
</evidence>
<evidence type="ECO:0000256" key="8">
    <source>
        <dbReference type="ARBA" id="ARBA00022723"/>
    </source>
</evidence>
<dbReference type="GO" id="GO:0019877">
    <property type="term" value="P:diaminopimelate biosynthetic process"/>
    <property type="evidence" value="ECO:0007669"/>
    <property type="project" value="UniProtKB-KW"/>
</dbReference>
<dbReference type="InterPro" id="IPR050072">
    <property type="entry name" value="Peptidase_M20A"/>
</dbReference>
<comment type="pathway">
    <text evidence="3">Amino-acid biosynthesis; L-lysine biosynthesis via DAP pathway; LL-2,6-diaminopimelate from (S)-tetrahydrodipicolinate (succinylase route): step 3/3.</text>
</comment>